<organism evidence="13 14">
    <name type="scientific">Homarus americanus</name>
    <name type="common">American lobster</name>
    <dbReference type="NCBI Taxonomy" id="6706"/>
    <lineage>
        <taxon>Eukaryota</taxon>
        <taxon>Metazoa</taxon>
        <taxon>Ecdysozoa</taxon>
        <taxon>Arthropoda</taxon>
        <taxon>Crustacea</taxon>
        <taxon>Multicrustacea</taxon>
        <taxon>Malacostraca</taxon>
        <taxon>Eumalacostraca</taxon>
        <taxon>Eucarida</taxon>
        <taxon>Decapoda</taxon>
        <taxon>Pleocyemata</taxon>
        <taxon>Astacidea</taxon>
        <taxon>Nephropoidea</taxon>
        <taxon>Nephropidae</taxon>
        <taxon>Homarus</taxon>
    </lineage>
</organism>
<keyword evidence="6" id="KW-0805">Transcription regulation</keyword>
<dbReference type="Pfam" id="PF00651">
    <property type="entry name" value="BTB"/>
    <property type="match status" value="1"/>
</dbReference>
<dbReference type="CDD" id="cd18315">
    <property type="entry name" value="BTB_POZ_BAB-like"/>
    <property type="match status" value="1"/>
</dbReference>
<keyword evidence="4 10" id="KW-0863">Zinc-finger</keyword>
<dbReference type="Proteomes" id="UP000747542">
    <property type="component" value="Unassembled WGS sequence"/>
</dbReference>
<dbReference type="GO" id="GO:0008270">
    <property type="term" value="F:zinc ion binding"/>
    <property type="evidence" value="ECO:0007669"/>
    <property type="project" value="UniProtKB-KW"/>
</dbReference>
<dbReference type="OrthoDB" id="6105938at2759"/>
<feature type="domain" description="C2H2-type" evidence="12">
    <location>
        <begin position="462"/>
        <end position="489"/>
    </location>
</feature>
<evidence type="ECO:0000256" key="5">
    <source>
        <dbReference type="ARBA" id="ARBA00022833"/>
    </source>
</evidence>
<evidence type="ECO:0000256" key="10">
    <source>
        <dbReference type="PROSITE-ProRule" id="PRU00042"/>
    </source>
</evidence>
<dbReference type="InterPro" id="IPR000210">
    <property type="entry name" value="BTB/POZ_dom"/>
</dbReference>
<evidence type="ECO:0000259" key="12">
    <source>
        <dbReference type="PROSITE" id="PS50157"/>
    </source>
</evidence>
<proteinExistence type="predicted"/>
<protein>
    <submittedName>
        <fullName evidence="13">Longitudinals lacking protein-like 21</fullName>
    </submittedName>
</protein>
<evidence type="ECO:0000256" key="9">
    <source>
        <dbReference type="ARBA" id="ARBA00023242"/>
    </source>
</evidence>
<evidence type="ECO:0000259" key="11">
    <source>
        <dbReference type="PROSITE" id="PS50097"/>
    </source>
</evidence>
<evidence type="ECO:0000256" key="7">
    <source>
        <dbReference type="ARBA" id="ARBA00023125"/>
    </source>
</evidence>
<dbReference type="GO" id="GO:0000981">
    <property type="term" value="F:DNA-binding transcription factor activity, RNA polymerase II-specific"/>
    <property type="evidence" value="ECO:0007669"/>
    <property type="project" value="TreeGrafter"/>
</dbReference>
<dbReference type="GO" id="GO:0000978">
    <property type="term" value="F:RNA polymerase II cis-regulatory region sequence-specific DNA binding"/>
    <property type="evidence" value="ECO:0007669"/>
    <property type="project" value="TreeGrafter"/>
</dbReference>
<evidence type="ECO:0000313" key="14">
    <source>
        <dbReference type="Proteomes" id="UP000747542"/>
    </source>
</evidence>
<dbReference type="SMART" id="SM00225">
    <property type="entry name" value="BTB"/>
    <property type="match status" value="1"/>
</dbReference>
<dbReference type="PANTHER" id="PTHR46105:SF5">
    <property type="entry name" value="ZINC FINGER AND BTB DOMAIN-CONTAINING PROTEIN 44 ISOFORM X1"/>
    <property type="match status" value="1"/>
</dbReference>
<keyword evidence="9" id="KW-0539">Nucleus</keyword>
<dbReference type="InterPro" id="IPR013087">
    <property type="entry name" value="Znf_C2H2_type"/>
</dbReference>
<dbReference type="PROSITE" id="PS50097">
    <property type="entry name" value="BTB"/>
    <property type="match status" value="1"/>
</dbReference>
<evidence type="ECO:0000256" key="6">
    <source>
        <dbReference type="ARBA" id="ARBA00023015"/>
    </source>
</evidence>
<evidence type="ECO:0000256" key="1">
    <source>
        <dbReference type="ARBA" id="ARBA00004123"/>
    </source>
</evidence>
<dbReference type="SMART" id="SM00355">
    <property type="entry name" value="ZnF_C2H2"/>
    <property type="match status" value="5"/>
</dbReference>
<accession>A0A8J5JI22</accession>
<sequence length="516" mass="58324">MTEEFVQLKWNTHKSIFLENLSGMRDKQIFTDVTLSCGDQFYPAHRLVLSSCSTFLAQALGVANCRSPVLLLHGIEQTTLEQLLMFMYDGQVTISRSNLPSLLKAAQWLGVKGLESTYDNFSDLSQFSGEPHHSHEEATGSPFRQLWRQLISAVANNREDSGNSESVTNVLQQVARKIVEQGNTLNNNMIISNVASLDPNIEIEDDFTEMKPNAGVEQVGHFSSDDKANFLPSPFSLGSIPEDFLDVQVNSSIASEYSFEGWDDATDLNKSEILLKLKKKTLTNEVEIDPTYLSSEAPGGEVGKENVECEETNTKRILRCKHCKRTFKVRVELAKHLRLHHDSQQKFCFSCNKEFVTAKKFNLHMKLHGSDSLYTCKLCDFITHNKRTLGKHIRTHKNEDSGSVQTSAQEEALKFLDKHLMTEINPPERVLPSKTVKVESQEELDQHTASDCAPILIKTGGHRCSLCTLMFTRKRSLTDHMCRHTGIYPFCCSYCSFKCTRNGTLQLHVKKRHPDV</sequence>
<feature type="domain" description="BTB" evidence="11">
    <location>
        <begin position="31"/>
        <end position="96"/>
    </location>
</feature>
<reference evidence="13" key="1">
    <citation type="journal article" date="2021" name="Sci. Adv.">
        <title>The American lobster genome reveals insights on longevity, neural, and immune adaptations.</title>
        <authorList>
            <person name="Polinski J.M."/>
            <person name="Zimin A.V."/>
            <person name="Clark K.F."/>
            <person name="Kohn A.B."/>
            <person name="Sadowski N."/>
            <person name="Timp W."/>
            <person name="Ptitsyn A."/>
            <person name="Khanna P."/>
            <person name="Romanova D.Y."/>
            <person name="Williams P."/>
            <person name="Greenwood S.J."/>
            <person name="Moroz L.L."/>
            <person name="Walt D.R."/>
            <person name="Bodnar A.G."/>
        </authorList>
    </citation>
    <scope>NUCLEOTIDE SEQUENCE</scope>
    <source>
        <strain evidence="13">GMGI-L3</strain>
    </source>
</reference>
<comment type="caution">
    <text evidence="13">The sequence shown here is derived from an EMBL/GenBank/DDBJ whole genome shotgun (WGS) entry which is preliminary data.</text>
</comment>
<keyword evidence="5" id="KW-0862">Zinc</keyword>
<dbReference type="EMBL" id="JAHLQT010034478">
    <property type="protein sequence ID" value="KAG7158747.1"/>
    <property type="molecule type" value="Genomic_DNA"/>
</dbReference>
<evidence type="ECO:0000256" key="3">
    <source>
        <dbReference type="ARBA" id="ARBA00022737"/>
    </source>
</evidence>
<keyword evidence="14" id="KW-1185">Reference proteome</keyword>
<comment type="subcellular location">
    <subcellularLocation>
        <location evidence="1">Nucleus</location>
    </subcellularLocation>
</comment>
<name>A0A8J5JI22_HOMAM</name>
<keyword evidence="8" id="KW-0804">Transcription</keyword>
<dbReference type="Pfam" id="PF00096">
    <property type="entry name" value="zf-C2H2"/>
    <property type="match status" value="1"/>
</dbReference>
<dbReference type="InterPro" id="IPR050457">
    <property type="entry name" value="ZnFinger_BTB_dom_contain"/>
</dbReference>
<dbReference type="AlphaFoldDB" id="A0A8J5JI22"/>
<keyword evidence="3" id="KW-0677">Repeat</keyword>
<keyword evidence="2" id="KW-0479">Metal-binding</keyword>
<keyword evidence="7" id="KW-0238">DNA-binding</keyword>
<evidence type="ECO:0000256" key="4">
    <source>
        <dbReference type="ARBA" id="ARBA00022771"/>
    </source>
</evidence>
<gene>
    <name evidence="13" type="primary">lola-L21</name>
    <name evidence="13" type="ORF">Hamer_G011419</name>
</gene>
<evidence type="ECO:0000313" key="13">
    <source>
        <dbReference type="EMBL" id="KAG7158747.1"/>
    </source>
</evidence>
<evidence type="ECO:0000256" key="2">
    <source>
        <dbReference type="ARBA" id="ARBA00022723"/>
    </source>
</evidence>
<evidence type="ECO:0000256" key="8">
    <source>
        <dbReference type="ARBA" id="ARBA00023163"/>
    </source>
</evidence>
<feature type="domain" description="C2H2-type" evidence="12">
    <location>
        <begin position="374"/>
        <end position="401"/>
    </location>
</feature>
<dbReference type="PANTHER" id="PTHR46105">
    <property type="entry name" value="AGAP004733-PA"/>
    <property type="match status" value="1"/>
</dbReference>
<dbReference type="GO" id="GO:0005634">
    <property type="term" value="C:nucleus"/>
    <property type="evidence" value="ECO:0007669"/>
    <property type="project" value="UniProtKB-SubCell"/>
</dbReference>
<dbReference type="PROSITE" id="PS50157">
    <property type="entry name" value="ZINC_FINGER_C2H2_2"/>
    <property type="match status" value="3"/>
</dbReference>
<feature type="domain" description="C2H2-type" evidence="12">
    <location>
        <begin position="318"/>
        <end position="345"/>
    </location>
</feature>
<dbReference type="PROSITE" id="PS00028">
    <property type="entry name" value="ZINC_FINGER_C2H2_1"/>
    <property type="match status" value="4"/>
</dbReference>